<reference evidence="8" key="1">
    <citation type="submission" date="2014-05" db="EMBL/GenBank/DDBJ databases">
        <authorList>
            <person name="Chronopoulou M."/>
        </authorList>
    </citation>
    <scope>NUCLEOTIDE SEQUENCE</scope>
    <source>
        <tissue evidence="8">Whole organism</tissue>
    </source>
</reference>
<evidence type="ECO:0000259" key="7">
    <source>
        <dbReference type="PROSITE" id="PS50807"/>
    </source>
</evidence>
<dbReference type="InterPro" id="IPR043020">
    <property type="entry name" value="GCM_large"/>
</dbReference>
<dbReference type="GO" id="GO:0001228">
    <property type="term" value="F:DNA-binding transcription activator activity, RNA polymerase II-specific"/>
    <property type="evidence" value="ECO:0007669"/>
    <property type="project" value="InterPro"/>
</dbReference>
<name>A0A0K2TEY6_LEPSM</name>
<keyword evidence="5" id="KW-0539">Nucleus</keyword>
<evidence type="ECO:0000313" key="8">
    <source>
        <dbReference type="EMBL" id="CDW24593.1"/>
    </source>
</evidence>
<evidence type="ECO:0000256" key="6">
    <source>
        <dbReference type="SAM" id="MobiDB-lite"/>
    </source>
</evidence>
<keyword evidence="1" id="KW-0217">Developmental protein</keyword>
<dbReference type="Gene3D" id="3.30.70.3530">
    <property type="entry name" value="GCM motif"/>
    <property type="match status" value="1"/>
</dbReference>
<sequence>MNGTNRDWDINDSTFNKIQSWDDWVDWPDGHCRYVYHQNCEEAKKHSSGWAMRNTNNHNVNILKKSCLGVLVCSKRCVQKNGKAVSIRPAICDKARKKQQGKLCPNSVCDGILEIQPCRGHCGYPVTHFWRHVSDFGILFQAKGYHDHSRPASKSITQLKIKNGLKKAAGLQSNSFKQKKVIKMEENNVQPIIQSSSDTLIRYDSHYDVDKHHCFDSKVKKMDYQNDFRTYFWSSDGIQEQRRGYEPFYPTCDPINSSCSAENIVYDSSSLIPVTSWDSPSSRLNIDSKQVSNEHSLQSQHQLEQHDDPQHFVHHHHHQMWSNEKEFISHNYQEDDSSSYHYIPSFDLSNPSDIFQLEKSIEYDYNIP</sequence>
<evidence type="ECO:0000256" key="2">
    <source>
        <dbReference type="ARBA" id="ARBA00023015"/>
    </source>
</evidence>
<organism evidence="8">
    <name type="scientific">Lepeophtheirus salmonis</name>
    <name type="common">Salmon louse</name>
    <name type="synonym">Caligus salmonis</name>
    <dbReference type="NCBI Taxonomy" id="72036"/>
    <lineage>
        <taxon>Eukaryota</taxon>
        <taxon>Metazoa</taxon>
        <taxon>Ecdysozoa</taxon>
        <taxon>Arthropoda</taxon>
        <taxon>Crustacea</taxon>
        <taxon>Multicrustacea</taxon>
        <taxon>Hexanauplia</taxon>
        <taxon>Copepoda</taxon>
        <taxon>Siphonostomatoida</taxon>
        <taxon>Caligidae</taxon>
        <taxon>Lepeophtheirus</taxon>
    </lineage>
</organism>
<keyword evidence="4" id="KW-0804">Transcription</keyword>
<dbReference type="GO" id="GO:0042063">
    <property type="term" value="P:gliogenesis"/>
    <property type="evidence" value="ECO:0007669"/>
    <property type="project" value="TreeGrafter"/>
</dbReference>
<dbReference type="InterPro" id="IPR043021">
    <property type="entry name" value="GCM_small"/>
</dbReference>
<dbReference type="GO" id="GO:0005634">
    <property type="term" value="C:nucleus"/>
    <property type="evidence" value="ECO:0007669"/>
    <property type="project" value="TreeGrafter"/>
</dbReference>
<feature type="compositionally biased region" description="Polar residues" evidence="6">
    <location>
        <begin position="277"/>
        <end position="293"/>
    </location>
</feature>
<evidence type="ECO:0000256" key="4">
    <source>
        <dbReference type="ARBA" id="ARBA00023163"/>
    </source>
</evidence>
<dbReference type="EMBL" id="HACA01007232">
    <property type="protein sequence ID" value="CDW24593.1"/>
    <property type="molecule type" value="Transcribed_RNA"/>
</dbReference>
<dbReference type="Gene3D" id="2.20.25.670">
    <property type="entry name" value="GCM domain, large subdomain"/>
    <property type="match status" value="1"/>
</dbReference>
<keyword evidence="3" id="KW-0238">DNA-binding</keyword>
<dbReference type="PANTHER" id="PTHR12414">
    <property type="entry name" value="GLIAL CELLS MISSING RELATED/GLIDE"/>
    <property type="match status" value="1"/>
</dbReference>
<protein>
    <recommendedName>
        <fullName evidence="7">GCM domain-containing protein</fullName>
    </recommendedName>
</protein>
<dbReference type="AlphaFoldDB" id="A0A0K2TEY6"/>
<dbReference type="PANTHER" id="PTHR12414:SF8">
    <property type="entry name" value="TRANSCRIPTION FACTOR GLIAL CELLS MISSING-RELATED"/>
    <property type="match status" value="1"/>
</dbReference>
<evidence type="ECO:0000256" key="1">
    <source>
        <dbReference type="ARBA" id="ARBA00022473"/>
    </source>
</evidence>
<dbReference type="Pfam" id="PF03615">
    <property type="entry name" value="GCM"/>
    <property type="match status" value="1"/>
</dbReference>
<feature type="region of interest" description="Disordered" evidence="6">
    <location>
        <begin position="277"/>
        <end position="305"/>
    </location>
</feature>
<evidence type="ECO:0000256" key="5">
    <source>
        <dbReference type="ARBA" id="ARBA00023242"/>
    </source>
</evidence>
<dbReference type="GO" id="GO:0000978">
    <property type="term" value="F:RNA polymerase II cis-regulatory region sequence-specific DNA binding"/>
    <property type="evidence" value="ECO:0007669"/>
    <property type="project" value="TreeGrafter"/>
</dbReference>
<dbReference type="InterPro" id="IPR039791">
    <property type="entry name" value="GCM"/>
</dbReference>
<dbReference type="InterPro" id="IPR036115">
    <property type="entry name" value="GCM_dom_sf"/>
</dbReference>
<dbReference type="PROSITE" id="PS50807">
    <property type="entry name" value="GCM"/>
    <property type="match status" value="1"/>
</dbReference>
<dbReference type="SUPFAM" id="SSF90073">
    <property type="entry name" value="GCM domain"/>
    <property type="match status" value="1"/>
</dbReference>
<dbReference type="OrthoDB" id="6241117at2759"/>
<accession>A0A0K2TEY6</accession>
<feature type="non-terminal residue" evidence="8">
    <location>
        <position position="368"/>
    </location>
</feature>
<keyword evidence="2" id="KW-0805">Transcription regulation</keyword>
<proteinExistence type="predicted"/>
<evidence type="ECO:0000256" key="3">
    <source>
        <dbReference type="ARBA" id="ARBA00023125"/>
    </source>
</evidence>
<dbReference type="InterPro" id="IPR003902">
    <property type="entry name" value="Tscrpt_reg_GCM"/>
</dbReference>
<feature type="domain" description="GCM" evidence="7">
    <location>
        <begin position="6"/>
        <end position="163"/>
    </location>
</feature>